<dbReference type="Gene3D" id="3.30.70.270">
    <property type="match status" value="1"/>
</dbReference>
<dbReference type="SMART" id="SM00052">
    <property type="entry name" value="EAL"/>
    <property type="match status" value="1"/>
</dbReference>
<dbReference type="AlphaFoldDB" id="A0A9J6RIP1"/>
<dbReference type="GO" id="GO:0071111">
    <property type="term" value="F:cyclic-guanylate-specific phosphodiesterase activity"/>
    <property type="evidence" value="ECO:0007669"/>
    <property type="project" value="UniProtKB-EC"/>
</dbReference>
<dbReference type="CDD" id="cd01948">
    <property type="entry name" value="EAL"/>
    <property type="match status" value="1"/>
</dbReference>
<dbReference type="CDD" id="cd00130">
    <property type="entry name" value="PAS"/>
    <property type="match status" value="1"/>
</dbReference>
<dbReference type="Pfam" id="PF00990">
    <property type="entry name" value="GGDEF"/>
    <property type="match status" value="1"/>
</dbReference>
<dbReference type="InterPro" id="IPR003660">
    <property type="entry name" value="HAMP_dom"/>
</dbReference>
<dbReference type="PROSITE" id="PS50112">
    <property type="entry name" value="PAS"/>
    <property type="match status" value="1"/>
</dbReference>
<sequence>MKRLNFINNQPLAVKLTAACLTTSIISLIIAMIALNIYDKNTYKSLLRDEVSLLASVISNRSVESVLFNDKQSALNNLNPLSYRSSIIGACIYRVNTPPQPATSTLASYPNDKIFCPSTQPKAIKIIEPSHGRFIDFIHPIKADKEIIGYLYVKTSLSELSTRTQQSFKVFLVIIIVASFIALWLSKIISFKLISPLRDLGLTARKVAQVDDYSLRAKKINDDEIGGVVDSFNHMLNVIEHEHDRLRESEEKFRLISASSKVGIFQLNPQGECTFANEEMSYITGLPITQILKESWLSVVEPEDRAALKAQFNTMMSTHIPININCSINGIEKKWISGHVGVLRGNSDEILGYLGSINDVTEIRQAQTQLEHMAFYDTLTGLANRRLFRNRLEHVLNNLSRSKHSLGLILLDLDHFKEINDSMGHDAGDRLLTIISERLQQCVRSSDTVARLGGDEFAIILPIVHDSIVISTIAEKIIEAIHRPIQLQENEFRISASLGIAMAPDDSSQAEELIKQADMALYKAKDTGRNNYQFFTDDINQKLVTHLDLVRDLRLAISNEEFHLVFQPQLCLNSYKLTGFEALIRWTCPKRGFVPPDQFINTAEDTGLIIPIGRLVISKACEQLKSLIQEQLVADNVVMTVNISAKQFQDESLISHIKDELQRNNIPAHQFEIELTESILMENIDEVIIKLKQIQQLGILISIDDFGTGYSSLGYLKQLPVNIIKVDRSFVSDIPESKDDMEITAAVIAMAHKLNYLVVAEGVETQEQLNFLRSCKCNYGQGYLFSKPLASQDLLAFCKNYSATSISQQYS</sequence>
<evidence type="ECO:0000259" key="10">
    <source>
        <dbReference type="PROSITE" id="PS50887"/>
    </source>
</evidence>
<dbReference type="FunFam" id="3.20.20.450:FF:000001">
    <property type="entry name" value="Cyclic di-GMP phosphodiesterase yahA"/>
    <property type="match status" value="1"/>
</dbReference>
<dbReference type="Pfam" id="PF17152">
    <property type="entry name" value="CHASE8"/>
    <property type="match status" value="1"/>
</dbReference>
<dbReference type="InterPro" id="IPR035919">
    <property type="entry name" value="EAL_sf"/>
</dbReference>
<accession>A0A9J6RIP1</accession>
<dbReference type="SMART" id="SM00091">
    <property type="entry name" value="PAS"/>
    <property type="match status" value="1"/>
</dbReference>
<dbReference type="SUPFAM" id="SSF55785">
    <property type="entry name" value="PYP-like sensor domain (PAS domain)"/>
    <property type="match status" value="1"/>
</dbReference>
<dbReference type="InterPro" id="IPR035965">
    <property type="entry name" value="PAS-like_dom_sf"/>
</dbReference>
<feature type="transmembrane region" description="Helical" evidence="5">
    <location>
        <begin position="12"/>
        <end position="38"/>
    </location>
</feature>
<evidence type="ECO:0000259" key="8">
    <source>
        <dbReference type="PROSITE" id="PS50883"/>
    </source>
</evidence>
<dbReference type="InterPro" id="IPR052155">
    <property type="entry name" value="Biofilm_reg_signaling"/>
</dbReference>
<dbReference type="Gene3D" id="6.10.340.10">
    <property type="match status" value="1"/>
</dbReference>
<protein>
    <recommendedName>
        <fullName evidence="2">cyclic-guanylate-specific phosphodiesterase</fullName>
        <ecNumber evidence="2">3.1.4.52</ecNumber>
    </recommendedName>
</protein>
<keyword evidence="5" id="KW-0812">Transmembrane</keyword>
<dbReference type="PANTHER" id="PTHR44757">
    <property type="entry name" value="DIGUANYLATE CYCLASE DGCP"/>
    <property type="match status" value="1"/>
</dbReference>
<feature type="domain" description="HAMP" evidence="9">
    <location>
        <begin position="191"/>
        <end position="244"/>
    </location>
</feature>
<dbReference type="InterPro" id="IPR043128">
    <property type="entry name" value="Rev_trsase/Diguanyl_cyclase"/>
</dbReference>
<dbReference type="GO" id="GO:0006355">
    <property type="term" value="P:regulation of DNA-templated transcription"/>
    <property type="evidence" value="ECO:0007669"/>
    <property type="project" value="InterPro"/>
</dbReference>
<evidence type="ECO:0000259" key="6">
    <source>
        <dbReference type="PROSITE" id="PS50112"/>
    </source>
</evidence>
<dbReference type="Gene3D" id="3.30.450.20">
    <property type="entry name" value="PAS domain"/>
    <property type="match status" value="1"/>
</dbReference>
<feature type="domain" description="PAC" evidence="7">
    <location>
        <begin position="318"/>
        <end position="372"/>
    </location>
</feature>
<dbReference type="InterPro" id="IPR000014">
    <property type="entry name" value="PAS"/>
</dbReference>
<evidence type="ECO:0000259" key="9">
    <source>
        <dbReference type="PROSITE" id="PS50885"/>
    </source>
</evidence>
<dbReference type="RefSeq" id="WP_258330396.1">
    <property type="nucleotide sequence ID" value="NZ_JAPTGG010000002.1"/>
</dbReference>
<dbReference type="EMBL" id="JAPTGG010000002">
    <property type="protein sequence ID" value="MCZ0864242.1"/>
    <property type="molecule type" value="Genomic_DNA"/>
</dbReference>
<reference evidence="11 12" key="1">
    <citation type="submission" date="2022-12" db="EMBL/GenBank/DDBJ databases">
        <title>Dasania phycosphaerae sp. nov., isolated from particulate material of the south coast of Korea.</title>
        <authorList>
            <person name="Jiang Y."/>
        </authorList>
    </citation>
    <scope>NUCLEOTIDE SEQUENCE [LARGE SCALE GENOMIC DNA]</scope>
    <source>
        <strain evidence="11 12">GY-19</strain>
    </source>
</reference>
<dbReference type="GO" id="GO:0007165">
    <property type="term" value="P:signal transduction"/>
    <property type="evidence" value="ECO:0007669"/>
    <property type="project" value="InterPro"/>
</dbReference>
<evidence type="ECO:0000256" key="1">
    <source>
        <dbReference type="ARBA" id="ARBA00001946"/>
    </source>
</evidence>
<evidence type="ECO:0000313" key="11">
    <source>
        <dbReference type="EMBL" id="MCZ0864242.1"/>
    </source>
</evidence>
<comment type="catalytic activity">
    <reaction evidence="4">
        <text>3',3'-c-di-GMP + H2O = 5'-phosphoguanylyl(3'-&gt;5')guanosine + H(+)</text>
        <dbReference type="Rhea" id="RHEA:24902"/>
        <dbReference type="ChEBI" id="CHEBI:15377"/>
        <dbReference type="ChEBI" id="CHEBI:15378"/>
        <dbReference type="ChEBI" id="CHEBI:58754"/>
        <dbReference type="ChEBI" id="CHEBI:58805"/>
        <dbReference type="EC" id="3.1.4.52"/>
    </reaction>
    <physiologicalReaction direction="left-to-right" evidence="4">
        <dbReference type="Rhea" id="RHEA:24903"/>
    </physiologicalReaction>
</comment>
<proteinExistence type="predicted"/>
<organism evidence="11 12">
    <name type="scientific">Dasania phycosphaerae</name>
    <dbReference type="NCBI Taxonomy" id="2950436"/>
    <lineage>
        <taxon>Bacteria</taxon>
        <taxon>Pseudomonadati</taxon>
        <taxon>Pseudomonadota</taxon>
        <taxon>Gammaproteobacteria</taxon>
        <taxon>Cellvibrionales</taxon>
        <taxon>Spongiibacteraceae</taxon>
        <taxon>Dasania</taxon>
    </lineage>
</organism>
<dbReference type="Pfam" id="PF00989">
    <property type="entry name" value="PAS"/>
    <property type="match status" value="1"/>
</dbReference>
<dbReference type="FunFam" id="3.30.70.270:FF:000001">
    <property type="entry name" value="Diguanylate cyclase domain protein"/>
    <property type="match status" value="1"/>
</dbReference>
<evidence type="ECO:0000256" key="3">
    <source>
        <dbReference type="ARBA" id="ARBA00022636"/>
    </source>
</evidence>
<dbReference type="PROSITE" id="PS50883">
    <property type="entry name" value="EAL"/>
    <property type="match status" value="1"/>
</dbReference>
<dbReference type="Gene3D" id="3.20.20.450">
    <property type="entry name" value="EAL domain"/>
    <property type="match status" value="1"/>
</dbReference>
<dbReference type="CDD" id="cd06225">
    <property type="entry name" value="HAMP"/>
    <property type="match status" value="1"/>
</dbReference>
<dbReference type="Proteomes" id="UP001069090">
    <property type="component" value="Unassembled WGS sequence"/>
</dbReference>
<feature type="domain" description="PAS" evidence="6">
    <location>
        <begin position="249"/>
        <end position="319"/>
    </location>
</feature>
<dbReference type="GO" id="GO:0071732">
    <property type="term" value="P:cellular response to nitric oxide"/>
    <property type="evidence" value="ECO:0007669"/>
    <property type="project" value="UniProtKB-ARBA"/>
</dbReference>
<feature type="domain" description="GGDEF" evidence="10">
    <location>
        <begin position="404"/>
        <end position="537"/>
    </location>
</feature>
<evidence type="ECO:0000256" key="5">
    <source>
        <dbReference type="SAM" id="Phobius"/>
    </source>
</evidence>
<dbReference type="SUPFAM" id="SSF55073">
    <property type="entry name" value="Nucleotide cyclase"/>
    <property type="match status" value="1"/>
</dbReference>
<dbReference type="InterPro" id="IPR000160">
    <property type="entry name" value="GGDEF_dom"/>
</dbReference>
<dbReference type="CDD" id="cd01949">
    <property type="entry name" value="GGDEF"/>
    <property type="match status" value="1"/>
</dbReference>
<dbReference type="PROSITE" id="PS50113">
    <property type="entry name" value="PAC"/>
    <property type="match status" value="1"/>
</dbReference>
<evidence type="ECO:0000313" key="12">
    <source>
        <dbReference type="Proteomes" id="UP001069090"/>
    </source>
</evidence>
<feature type="domain" description="EAL" evidence="8">
    <location>
        <begin position="546"/>
        <end position="802"/>
    </location>
</feature>
<dbReference type="SMART" id="SM00267">
    <property type="entry name" value="GGDEF"/>
    <property type="match status" value="1"/>
</dbReference>
<evidence type="ECO:0000256" key="4">
    <source>
        <dbReference type="ARBA" id="ARBA00051114"/>
    </source>
</evidence>
<name>A0A9J6RIP1_9GAMM</name>
<feature type="transmembrane region" description="Helical" evidence="5">
    <location>
        <begin position="170"/>
        <end position="189"/>
    </location>
</feature>
<dbReference type="InterPro" id="IPR029787">
    <property type="entry name" value="Nucleotide_cyclase"/>
</dbReference>
<dbReference type="PROSITE" id="PS50887">
    <property type="entry name" value="GGDEF"/>
    <property type="match status" value="1"/>
</dbReference>
<dbReference type="EC" id="3.1.4.52" evidence="2"/>
<evidence type="ECO:0000256" key="2">
    <source>
        <dbReference type="ARBA" id="ARBA00012282"/>
    </source>
</evidence>
<gene>
    <name evidence="11" type="ORF">O0V09_03460</name>
</gene>
<dbReference type="GO" id="GO:0016020">
    <property type="term" value="C:membrane"/>
    <property type="evidence" value="ECO:0007669"/>
    <property type="project" value="InterPro"/>
</dbReference>
<keyword evidence="12" id="KW-1185">Reference proteome</keyword>
<evidence type="ECO:0000259" key="7">
    <source>
        <dbReference type="PROSITE" id="PS50113"/>
    </source>
</evidence>
<dbReference type="InterPro" id="IPR013767">
    <property type="entry name" value="PAS_fold"/>
</dbReference>
<dbReference type="PANTHER" id="PTHR44757:SF2">
    <property type="entry name" value="BIOFILM ARCHITECTURE MAINTENANCE PROTEIN MBAA"/>
    <property type="match status" value="1"/>
</dbReference>
<dbReference type="SUPFAM" id="SSF141868">
    <property type="entry name" value="EAL domain-like"/>
    <property type="match status" value="1"/>
</dbReference>
<keyword evidence="5" id="KW-0472">Membrane</keyword>
<dbReference type="InterPro" id="IPR000700">
    <property type="entry name" value="PAS-assoc_C"/>
</dbReference>
<dbReference type="NCBIfam" id="TIGR00254">
    <property type="entry name" value="GGDEF"/>
    <property type="match status" value="1"/>
</dbReference>
<keyword evidence="5" id="KW-1133">Transmembrane helix</keyword>
<comment type="cofactor">
    <cofactor evidence="1">
        <name>Mg(2+)</name>
        <dbReference type="ChEBI" id="CHEBI:18420"/>
    </cofactor>
</comment>
<dbReference type="InterPro" id="IPR033417">
    <property type="entry name" value="CHASE8"/>
</dbReference>
<comment type="caution">
    <text evidence="11">The sequence shown here is derived from an EMBL/GenBank/DDBJ whole genome shotgun (WGS) entry which is preliminary data.</text>
</comment>
<dbReference type="InterPro" id="IPR001633">
    <property type="entry name" value="EAL_dom"/>
</dbReference>
<dbReference type="Pfam" id="PF00563">
    <property type="entry name" value="EAL"/>
    <property type="match status" value="1"/>
</dbReference>
<keyword evidence="3" id="KW-0973">c-di-GMP</keyword>
<dbReference type="NCBIfam" id="TIGR00229">
    <property type="entry name" value="sensory_box"/>
    <property type="match status" value="1"/>
</dbReference>
<dbReference type="PROSITE" id="PS50885">
    <property type="entry name" value="HAMP"/>
    <property type="match status" value="1"/>
</dbReference>